<dbReference type="Proteomes" id="UP000609346">
    <property type="component" value="Unassembled WGS sequence"/>
</dbReference>
<evidence type="ECO:0000313" key="2">
    <source>
        <dbReference type="Proteomes" id="UP000609346"/>
    </source>
</evidence>
<sequence>MFKKYGMAFAVIVFVIVGVGMYAASGWKNNGRPNFKLVAVEGDASLGNNLAVQGYYNYTDSGSVSTSMKIGQQKTSYKDSRYHFQWFAGDDEVYKKFGDTKQKRRFMKGKYPFGLFVDQPTMLGYAYSNQVDGRWGLAVGALNKETNEDFYFKLELPQRDGTAYWNTIMIRGVDASSISVYMARYEDFKFGDKNQVNRISKLIRLDIDLKEQSITKETDMTADLPGNEPDTLHSTQIVSFNNEIAIIEDDVQDKSDSNSIPNYYVYSFANDSIRPIALKSNRDFRTDSMNLVGTQIERFMVKDGVVYFEAYDLSQVGDPLVNSWKVNSRAWGVLDDTDVRPYDDHTAQILYRLDKANSYIRGIAIVDVATGNLTYRGEVQTDGSEEDQQKKLRHLSLGF</sequence>
<gene>
    <name evidence="1" type="ORF">H8B09_04605</name>
</gene>
<protein>
    <submittedName>
        <fullName evidence="1">Uncharacterized protein</fullName>
    </submittedName>
</protein>
<reference evidence="1 2" key="1">
    <citation type="submission" date="2020-09" db="EMBL/GenBank/DDBJ databases">
        <title>Paenibacillus sp. strain PR3 16S rRNA gene Genome sequencing and assembly.</title>
        <authorList>
            <person name="Kim J."/>
        </authorList>
    </citation>
    <scope>NUCLEOTIDE SEQUENCE [LARGE SCALE GENOMIC DNA]</scope>
    <source>
        <strain evidence="1 2">PR3</strain>
    </source>
</reference>
<comment type="caution">
    <text evidence="1">The sequence shown here is derived from an EMBL/GenBank/DDBJ whole genome shotgun (WGS) entry which is preliminary data.</text>
</comment>
<proteinExistence type="predicted"/>
<accession>A0ABR8MQY9</accession>
<name>A0ABR8MQY9_9BACL</name>
<evidence type="ECO:0000313" key="1">
    <source>
        <dbReference type="EMBL" id="MBD3918025.1"/>
    </source>
</evidence>
<dbReference type="RefSeq" id="WP_191202262.1">
    <property type="nucleotide sequence ID" value="NZ_JACXZA010000001.1"/>
</dbReference>
<keyword evidence="2" id="KW-1185">Reference proteome</keyword>
<organism evidence="1 2">
    <name type="scientific">Paenibacillus terricola</name>
    <dbReference type="NCBI Taxonomy" id="2763503"/>
    <lineage>
        <taxon>Bacteria</taxon>
        <taxon>Bacillati</taxon>
        <taxon>Bacillota</taxon>
        <taxon>Bacilli</taxon>
        <taxon>Bacillales</taxon>
        <taxon>Paenibacillaceae</taxon>
        <taxon>Paenibacillus</taxon>
    </lineage>
</organism>
<dbReference type="EMBL" id="JACXZA010000001">
    <property type="protein sequence ID" value="MBD3918025.1"/>
    <property type="molecule type" value="Genomic_DNA"/>
</dbReference>